<dbReference type="EMBL" id="CP142729">
    <property type="protein sequence ID" value="WUR03238.1"/>
    <property type="molecule type" value="Genomic_DNA"/>
</dbReference>
<evidence type="ECO:0000313" key="3">
    <source>
        <dbReference type="EMBL" id="WUR03238.1"/>
    </source>
</evidence>
<evidence type="ECO:0000256" key="1">
    <source>
        <dbReference type="SAM" id="MobiDB-lite"/>
    </source>
</evidence>
<proteinExistence type="predicted"/>
<dbReference type="AlphaFoldDB" id="A0AAX4JBJ4"/>
<accession>A0AAX4JBJ4</accession>
<organism evidence="3 4">
    <name type="scientific">Vairimorpha necatrix</name>
    <dbReference type="NCBI Taxonomy" id="6039"/>
    <lineage>
        <taxon>Eukaryota</taxon>
        <taxon>Fungi</taxon>
        <taxon>Fungi incertae sedis</taxon>
        <taxon>Microsporidia</taxon>
        <taxon>Nosematidae</taxon>
        <taxon>Vairimorpha</taxon>
    </lineage>
</organism>
<sequence length="216" mass="25317">MLFLFFTIHIFALVSYKLNKLSKSSDTSKFHFITKKNNLVFYSQKSKDVYKPLPISQQINNLMNMDELRIEKNNSVYLIKPFEYFKIQINNELKSLGQFDELKIENKNVCFYYTNGDISKKTQVIFVLGEDETKIEKYFSGEASSLVYKIYGSFIGEKISCEIIHYLEENENESKNEETKEETKAEEEEDFESALKSVMQTLKSKLSSKQSEEKDL</sequence>
<feature type="signal peptide" evidence="2">
    <location>
        <begin position="1"/>
        <end position="16"/>
    </location>
</feature>
<protein>
    <submittedName>
        <fullName evidence="3">Uncharacterized protein</fullName>
    </submittedName>
</protein>
<evidence type="ECO:0000313" key="4">
    <source>
        <dbReference type="Proteomes" id="UP001334084"/>
    </source>
</evidence>
<evidence type="ECO:0000256" key="2">
    <source>
        <dbReference type="SAM" id="SignalP"/>
    </source>
</evidence>
<feature type="compositionally biased region" description="Basic and acidic residues" evidence="1">
    <location>
        <begin position="170"/>
        <end position="183"/>
    </location>
</feature>
<dbReference type="KEGG" id="vnx:VNE69_04066"/>
<name>A0AAX4JBJ4_9MICR</name>
<keyword evidence="2" id="KW-0732">Signal</keyword>
<feature type="chain" id="PRO_5043948975" evidence="2">
    <location>
        <begin position="17"/>
        <end position="216"/>
    </location>
</feature>
<dbReference type="RefSeq" id="XP_065329383.1">
    <property type="nucleotide sequence ID" value="XM_065473311.1"/>
</dbReference>
<keyword evidence="4" id="KW-1185">Reference proteome</keyword>
<dbReference type="Proteomes" id="UP001334084">
    <property type="component" value="Chromosome 4"/>
</dbReference>
<reference evidence="3" key="1">
    <citation type="journal article" date="2024" name="BMC Genomics">
        <title>Functional annotation of a divergent genome using sequence and structure-based similarity.</title>
        <authorList>
            <person name="Svedberg D."/>
            <person name="Winiger R.R."/>
            <person name="Berg A."/>
            <person name="Sharma H."/>
            <person name="Tellgren-Roth C."/>
            <person name="Debrunner-Vossbrinck B.A."/>
            <person name="Vossbrinck C.R."/>
            <person name="Barandun J."/>
        </authorList>
    </citation>
    <scope>NUCLEOTIDE SEQUENCE</scope>
    <source>
        <strain evidence="3">Illinois isolate</strain>
    </source>
</reference>
<gene>
    <name evidence="3" type="ORF">VNE69_04066</name>
</gene>
<dbReference type="GeneID" id="90541056"/>
<feature type="region of interest" description="Disordered" evidence="1">
    <location>
        <begin position="170"/>
        <end position="193"/>
    </location>
</feature>